<dbReference type="Proteomes" id="UP000186039">
    <property type="component" value="Unassembled WGS sequence"/>
</dbReference>
<dbReference type="RefSeq" id="WP_075715003.1">
    <property type="nucleotide sequence ID" value="NZ_AP019656.1"/>
</dbReference>
<protein>
    <submittedName>
        <fullName evidence="1">Uncharacterized protein</fullName>
    </submittedName>
</protein>
<comment type="caution">
    <text evidence="1">The sequence shown here is derived from an EMBL/GenBank/DDBJ whole genome shotgun (WGS) entry which is preliminary data.</text>
</comment>
<keyword evidence="2" id="KW-1185">Reference proteome</keyword>
<reference evidence="1 2" key="1">
    <citation type="submission" date="2016-09" db="EMBL/GenBank/DDBJ databases">
        <title>Genomic Taxonomy of the Vibrionaceae.</title>
        <authorList>
            <person name="Gonzalez-Castillo A."/>
            <person name="Gomez-Gil B."/>
            <person name="Enciso-Ibarra K."/>
        </authorList>
    </citation>
    <scope>NUCLEOTIDE SEQUENCE [LARGE SCALE GENOMIC DNA]</scope>
    <source>
        <strain evidence="1 2">CAIM 1902</strain>
    </source>
</reference>
<organism evidence="1 2">
    <name type="scientific">Vibrio panuliri</name>
    <dbReference type="NCBI Taxonomy" id="1381081"/>
    <lineage>
        <taxon>Bacteria</taxon>
        <taxon>Pseudomonadati</taxon>
        <taxon>Pseudomonadota</taxon>
        <taxon>Gammaproteobacteria</taxon>
        <taxon>Vibrionales</taxon>
        <taxon>Vibrionaceae</taxon>
        <taxon>Vibrio</taxon>
    </lineage>
</organism>
<dbReference type="EMBL" id="MJMH01000172">
    <property type="protein sequence ID" value="OLQ91654.1"/>
    <property type="molecule type" value="Genomic_DNA"/>
</dbReference>
<sequence>MQKRYSGKPHIKRHFGCWSVWINRRLIVICAKLEVAIKSACLMHSKMFHFLAGLRDYAVKALHKGYKATSTNVLKAIVWIDDACTMSEHKGYRPNALDSMALRHTFHYCHNK</sequence>
<evidence type="ECO:0000313" key="2">
    <source>
        <dbReference type="Proteomes" id="UP000186039"/>
    </source>
</evidence>
<name>A0ABX3FJL0_9VIBR</name>
<proteinExistence type="predicted"/>
<gene>
    <name evidence="1" type="ORF">BIY20_09635</name>
</gene>
<evidence type="ECO:0000313" key="1">
    <source>
        <dbReference type="EMBL" id="OLQ91654.1"/>
    </source>
</evidence>
<accession>A0ABX3FJL0</accession>